<dbReference type="NCBIfam" id="TIGR03716">
    <property type="entry name" value="R_switched_YkoY"/>
    <property type="match status" value="1"/>
</dbReference>
<evidence type="ECO:0000256" key="1">
    <source>
        <dbReference type="ARBA" id="ARBA00004141"/>
    </source>
</evidence>
<keyword evidence="5 6" id="KW-0472">Membrane</keyword>
<name>A0A0S7BG32_9CHLR</name>
<feature type="transmembrane region" description="Helical" evidence="6">
    <location>
        <begin position="168"/>
        <end position="189"/>
    </location>
</feature>
<dbReference type="PANTHER" id="PTHR30238">
    <property type="entry name" value="MEMBRANE BOUND PREDICTED REDOX MODULATOR"/>
    <property type="match status" value="1"/>
</dbReference>
<dbReference type="AlphaFoldDB" id="A0A0S7BG32"/>
<evidence type="ECO:0000313" key="8">
    <source>
        <dbReference type="Proteomes" id="UP000055060"/>
    </source>
</evidence>
<evidence type="ECO:0000313" key="7">
    <source>
        <dbReference type="EMBL" id="GAP13430.1"/>
    </source>
</evidence>
<feature type="transmembrane region" description="Helical" evidence="6">
    <location>
        <begin position="201"/>
        <end position="220"/>
    </location>
</feature>
<dbReference type="Pfam" id="PF03741">
    <property type="entry name" value="TerC"/>
    <property type="match status" value="1"/>
</dbReference>
<feature type="transmembrane region" description="Helical" evidence="6">
    <location>
        <begin position="12"/>
        <end position="32"/>
    </location>
</feature>
<evidence type="ECO:0000256" key="6">
    <source>
        <dbReference type="SAM" id="Phobius"/>
    </source>
</evidence>
<dbReference type="GO" id="GO:0016020">
    <property type="term" value="C:membrane"/>
    <property type="evidence" value="ECO:0007669"/>
    <property type="project" value="UniProtKB-SubCell"/>
</dbReference>
<sequence>MILNPIRLEGIVDFTILLIILQLIFLEGILSIDNAAVLGTMVCHLPEDRPVPWPQRLRHMGQALNRLLGPQRTAALRVGLLGAYVGRGLMLLVASLVAHNFWLKMIGALYLVRLAFDNLSQAEAGELDGHAHPIEKNSFWAVVLTVEMTDLIFSLDNVVAAVALSDKLWVVMAGVAIGILLMRFAAGWFSHWVEHEPVLKTAAYILVLNIGVEILVGELGGIEVPDWMRFGISVATILLSLAYAHFKPLHVFRPVLDWLAQGFGNFNEVFDWALVPVTALCGLAWKLVKLPISLLAAPVREK</sequence>
<proteinExistence type="inferred from homology"/>
<organism evidence="7">
    <name type="scientific">Longilinea arvoryzae</name>
    <dbReference type="NCBI Taxonomy" id="360412"/>
    <lineage>
        <taxon>Bacteria</taxon>
        <taxon>Bacillati</taxon>
        <taxon>Chloroflexota</taxon>
        <taxon>Anaerolineae</taxon>
        <taxon>Anaerolineales</taxon>
        <taxon>Anaerolineaceae</taxon>
        <taxon>Longilinea</taxon>
    </lineage>
</organism>
<dbReference type="Proteomes" id="UP000055060">
    <property type="component" value="Unassembled WGS sequence"/>
</dbReference>
<protein>
    <submittedName>
        <fullName evidence="7">Integral membrane protein, YkoY family</fullName>
    </submittedName>
</protein>
<feature type="transmembrane region" description="Helical" evidence="6">
    <location>
        <begin position="84"/>
        <end position="103"/>
    </location>
</feature>
<keyword evidence="8" id="KW-1185">Reference proteome</keyword>
<dbReference type="STRING" id="360412.LARV_01184"/>
<feature type="transmembrane region" description="Helical" evidence="6">
    <location>
        <begin position="269"/>
        <end position="288"/>
    </location>
</feature>
<evidence type="ECO:0000256" key="3">
    <source>
        <dbReference type="ARBA" id="ARBA00022692"/>
    </source>
</evidence>
<evidence type="ECO:0000256" key="4">
    <source>
        <dbReference type="ARBA" id="ARBA00022989"/>
    </source>
</evidence>
<evidence type="ECO:0000256" key="2">
    <source>
        <dbReference type="ARBA" id="ARBA00007511"/>
    </source>
</evidence>
<reference evidence="7" key="1">
    <citation type="submission" date="2015-07" db="EMBL/GenBank/DDBJ databases">
        <title>Draft Genome Sequences of Anaerolinea thermolimosa IMO-1, Bellilinea caldifistulae GOMI-1, Leptolinea tardivitalis YMTK-2, Levilinea saccharolytica KIBI-1,Longilinea arvoryzae KOME-1, Previously Described as Members of the Anaerolineaceae (Chloroflexi).</title>
        <authorList>
            <person name="Sekiguchi Y."/>
            <person name="Ohashi A."/>
            <person name="Matsuura N."/>
            <person name="Tourlousse M.D."/>
        </authorList>
    </citation>
    <scope>NUCLEOTIDE SEQUENCE [LARGE SCALE GENOMIC DNA]</scope>
    <source>
        <strain evidence="7">KOME-1</strain>
    </source>
</reference>
<gene>
    <name evidence="7" type="ORF">LARV_01184</name>
</gene>
<accession>A0A0S7BG32</accession>
<keyword evidence="3 6" id="KW-0812">Transmembrane</keyword>
<evidence type="ECO:0000256" key="5">
    <source>
        <dbReference type="ARBA" id="ARBA00023136"/>
    </source>
</evidence>
<dbReference type="PANTHER" id="PTHR30238:SF4">
    <property type="entry name" value="SLL1022 PROTEIN"/>
    <property type="match status" value="1"/>
</dbReference>
<feature type="transmembrane region" description="Helical" evidence="6">
    <location>
        <begin position="227"/>
        <end position="246"/>
    </location>
</feature>
<dbReference type="EMBL" id="DF967972">
    <property type="protein sequence ID" value="GAP13430.1"/>
    <property type="molecule type" value="Genomic_DNA"/>
</dbReference>
<keyword evidence="4 6" id="KW-1133">Transmembrane helix</keyword>
<dbReference type="InterPro" id="IPR005496">
    <property type="entry name" value="Integral_membrane_TerC"/>
</dbReference>
<dbReference type="InterPro" id="IPR022493">
    <property type="entry name" value="CHP03716_TM_YkoY"/>
</dbReference>
<comment type="subcellular location">
    <subcellularLocation>
        <location evidence="1">Membrane</location>
        <topology evidence="1">Multi-pass membrane protein</topology>
    </subcellularLocation>
</comment>
<comment type="similarity">
    <text evidence="2">Belongs to the TerC family.</text>
</comment>